<dbReference type="Pfam" id="PF14278">
    <property type="entry name" value="TetR_C_8"/>
    <property type="match status" value="1"/>
</dbReference>
<dbReference type="EMBL" id="JAWMWG010000001">
    <property type="protein sequence ID" value="MEJ6347893.1"/>
    <property type="molecule type" value="Genomic_DNA"/>
</dbReference>
<protein>
    <submittedName>
        <fullName evidence="2">TetR/AcrR family transcriptional regulator</fullName>
    </submittedName>
</protein>
<dbReference type="RefSeq" id="WP_339968532.1">
    <property type="nucleotide sequence ID" value="NZ_JAWMWG010000001.1"/>
</dbReference>
<proteinExistence type="predicted"/>
<dbReference type="PANTHER" id="PTHR43479">
    <property type="entry name" value="ACREF/ENVCD OPERON REPRESSOR-RELATED"/>
    <property type="match status" value="1"/>
</dbReference>
<dbReference type="InterPro" id="IPR050624">
    <property type="entry name" value="HTH-type_Tx_Regulator"/>
</dbReference>
<evidence type="ECO:0000313" key="2">
    <source>
        <dbReference type="EMBL" id="MEJ6347893.1"/>
    </source>
</evidence>
<reference evidence="2 3" key="1">
    <citation type="submission" date="2023-10" db="EMBL/GenBank/DDBJ databases">
        <title>Holzapfeliella saturejae sp. nov. isolated from Satureja montana flowers.</title>
        <authorList>
            <person name="Alcantara C."/>
            <person name="Zuniga M."/>
            <person name="Landete J.M."/>
            <person name="Monedero V."/>
        </authorList>
    </citation>
    <scope>NUCLEOTIDE SEQUENCE [LARGE SCALE GENOMIC DNA]</scope>
    <source>
        <strain evidence="2 3">He02</strain>
    </source>
</reference>
<name>A0ABU8SES6_9LACO</name>
<sequence length="165" mass="19387">MKNKKAREKIQQALYDLIESGNQLSDIKVTTLCQKAGINRSTFYDNYLDIYDLADRLKGYLVDSYLTFLKNDHEKSILSLLRHMSQYPETYRLFFWFNLDDHLTENHETIKQLAYQNNSLQNSYQHLFFISGLNAVIKKWLANGCQESPEEIADLLEHNLSKLSQ</sequence>
<feature type="domain" description="Transcriptional regulator TetR C-terminal Firmicutes type" evidence="1">
    <location>
        <begin position="107"/>
        <end position="159"/>
    </location>
</feature>
<dbReference type="InterPro" id="IPR009057">
    <property type="entry name" value="Homeodomain-like_sf"/>
</dbReference>
<dbReference type="SUPFAM" id="SSF46689">
    <property type="entry name" value="Homeodomain-like"/>
    <property type="match status" value="1"/>
</dbReference>
<evidence type="ECO:0000313" key="3">
    <source>
        <dbReference type="Proteomes" id="UP001377804"/>
    </source>
</evidence>
<evidence type="ECO:0000259" key="1">
    <source>
        <dbReference type="Pfam" id="PF14278"/>
    </source>
</evidence>
<keyword evidence="3" id="KW-1185">Reference proteome</keyword>
<dbReference type="PANTHER" id="PTHR43479:SF7">
    <property type="entry name" value="TETR-FAMILY TRANSCRIPTIONAL REGULATOR"/>
    <property type="match status" value="1"/>
</dbReference>
<dbReference type="InterPro" id="IPR039532">
    <property type="entry name" value="TetR_C_Firmicutes"/>
</dbReference>
<dbReference type="Gene3D" id="1.10.357.10">
    <property type="entry name" value="Tetracycline Repressor, domain 2"/>
    <property type="match status" value="1"/>
</dbReference>
<accession>A0ABU8SES6</accession>
<dbReference type="Proteomes" id="UP001377804">
    <property type="component" value="Unassembled WGS sequence"/>
</dbReference>
<gene>
    <name evidence="2" type="ORF">R4Y45_01445</name>
</gene>
<comment type="caution">
    <text evidence="2">The sequence shown here is derived from an EMBL/GenBank/DDBJ whole genome shotgun (WGS) entry which is preliminary data.</text>
</comment>
<organism evidence="2 3">
    <name type="scientific">Holzapfeliella saturejae</name>
    <dbReference type="NCBI Taxonomy" id="3082953"/>
    <lineage>
        <taxon>Bacteria</taxon>
        <taxon>Bacillati</taxon>
        <taxon>Bacillota</taxon>
        <taxon>Bacilli</taxon>
        <taxon>Lactobacillales</taxon>
        <taxon>Lactobacillaceae</taxon>
        <taxon>Holzapfeliella</taxon>
    </lineage>
</organism>